<proteinExistence type="predicted"/>
<dbReference type="KEGG" id="shs:STEHIDRAFT_150720"/>
<organism evidence="1 2">
    <name type="scientific">Stereum hirsutum (strain FP-91666)</name>
    <name type="common">White-rot fungus</name>
    <dbReference type="NCBI Taxonomy" id="721885"/>
    <lineage>
        <taxon>Eukaryota</taxon>
        <taxon>Fungi</taxon>
        <taxon>Dikarya</taxon>
        <taxon>Basidiomycota</taxon>
        <taxon>Agaricomycotina</taxon>
        <taxon>Agaricomycetes</taxon>
        <taxon>Russulales</taxon>
        <taxon>Stereaceae</taxon>
        <taxon>Stereum</taxon>
    </lineage>
</organism>
<dbReference type="EMBL" id="JH687399">
    <property type="protein sequence ID" value="EIM80120.1"/>
    <property type="molecule type" value="Genomic_DNA"/>
</dbReference>
<evidence type="ECO:0000313" key="2">
    <source>
        <dbReference type="Proteomes" id="UP000053927"/>
    </source>
</evidence>
<dbReference type="AlphaFoldDB" id="R7RYY2"/>
<reference evidence="2" key="1">
    <citation type="journal article" date="2012" name="Science">
        <title>The Paleozoic origin of enzymatic lignin decomposition reconstructed from 31 fungal genomes.</title>
        <authorList>
            <person name="Floudas D."/>
            <person name="Binder M."/>
            <person name="Riley R."/>
            <person name="Barry K."/>
            <person name="Blanchette R.A."/>
            <person name="Henrissat B."/>
            <person name="Martinez A.T."/>
            <person name="Otillar R."/>
            <person name="Spatafora J.W."/>
            <person name="Yadav J.S."/>
            <person name="Aerts A."/>
            <person name="Benoit I."/>
            <person name="Boyd A."/>
            <person name="Carlson A."/>
            <person name="Copeland A."/>
            <person name="Coutinho P.M."/>
            <person name="de Vries R.P."/>
            <person name="Ferreira P."/>
            <person name="Findley K."/>
            <person name="Foster B."/>
            <person name="Gaskell J."/>
            <person name="Glotzer D."/>
            <person name="Gorecki P."/>
            <person name="Heitman J."/>
            <person name="Hesse C."/>
            <person name="Hori C."/>
            <person name="Igarashi K."/>
            <person name="Jurgens J.A."/>
            <person name="Kallen N."/>
            <person name="Kersten P."/>
            <person name="Kohler A."/>
            <person name="Kuees U."/>
            <person name="Kumar T.K.A."/>
            <person name="Kuo A."/>
            <person name="LaButti K."/>
            <person name="Larrondo L.F."/>
            <person name="Lindquist E."/>
            <person name="Ling A."/>
            <person name="Lombard V."/>
            <person name="Lucas S."/>
            <person name="Lundell T."/>
            <person name="Martin R."/>
            <person name="McLaughlin D.J."/>
            <person name="Morgenstern I."/>
            <person name="Morin E."/>
            <person name="Murat C."/>
            <person name="Nagy L.G."/>
            <person name="Nolan M."/>
            <person name="Ohm R.A."/>
            <person name="Patyshakuliyeva A."/>
            <person name="Rokas A."/>
            <person name="Ruiz-Duenas F.J."/>
            <person name="Sabat G."/>
            <person name="Salamov A."/>
            <person name="Samejima M."/>
            <person name="Schmutz J."/>
            <person name="Slot J.C."/>
            <person name="St John F."/>
            <person name="Stenlid J."/>
            <person name="Sun H."/>
            <person name="Sun S."/>
            <person name="Syed K."/>
            <person name="Tsang A."/>
            <person name="Wiebenga A."/>
            <person name="Young D."/>
            <person name="Pisabarro A."/>
            <person name="Eastwood D.C."/>
            <person name="Martin F."/>
            <person name="Cullen D."/>
            <person name="Grigoriev I.V."/>
            <person name="Hibbett D.S."/>
        </authorList>
    </citation>
    <scope>NUCLEOTIDE SEQUENCE [LARGE SCALE GENOMIC DNA]</scope>
    <source>
        <strain evidence="2">FP-91666</strain>
    </source>
</reference>
<dbReference type="Proteomes" id="UP000053927">
    <property type="component" value="Unassembled WGS sequence"/>
</dbReference>
<dbReference type="RefSeq" id="XP_007310734.1">
    <property type="nucleotide sequence ID" value="XM_007310672.1"/>
</dbReference>
<keyword evidence="2" id="KW-1185">Reference proteome</keyword>
<name>R7RYY2_STEHR</name>
<protein>
    <submittedName>
        <fullName evidence="1">Uncharacterized protein</fullName>
    </submittedName>
</protein>
<sequence>MYTVCRMRPSSGPWFDDLLRTFEASPKLKELRFRYAGPQVDDGDGWTDRRTVQLKELETVFFEFADPCEASNLMDRLYLPSLCHLRLSFGKPFVGDPSDPFDIEEPRQTQYRQSMTGSFLKGLSLPQWHEDEPKGSIFATIFTLQLINAEWDWKRKVKSEESALSISRRMLKELDWPLRILALHNASPSFLKLLTMARTKNDGLNVGSRAYCPKLHVLIVGDLGETSIGQVLKSRHQLGAPIRILVAPRRMQKEVEGTGMLKNDILKEVEYYDEIGDVDFNGFVKSRFFDMVTSRDRLGNWVAPISVAWTTG</sequence>
<dbReference type="GeneID" id="18800090"/>
<evidence type="ECO:0000313" key="1">
    <source>
        <dbReference type="EMBL" id="EIM80120.1"/>
    </source>
</evidence>
<gene>
    <name evidence="1" type="ORF">STEHIDRAFT_150720</name>
</gene>
<accession>R7RYY2</accession>